<evidence type="ECO:0000313" key="4">
    <source>
        <dbReference type="Proteomes" id="UP000823399"/>
    </source>
</evidence>
<dbReference type="Proteomes" id="UP000823399">
    <property type="component" value="Unassembled WGS sequence"/>
</dbReference>
<proteinExistence type="inferred from homology"/>
<dbReference type="InterPro" id="IPR008949">
    <property type="entry name" value="Isoprenoid_synthase_dom_sf"/>
</dbReference>
<comment type="caution">
    <text evidence="3">The sequence shown here is derived from an EMBL/GenBank/DDBJ whole genome shotgun (WGS) entry which is preliminary data.</text>
</comment>
<dbReference type="GeneID" id="64699290"/>
<dbReference type="OrthoDB" id="2998174at2759"/>
<protein>
    <submittedName>
        <fullName evidence="3">Isoprenoid synthase domain-containing protein</fullName>
    </submittedName>
</protein>
<dbReference type="AlphaFoldDB" id="A0A9P7F9K1"/>
<evidence type="ECO:0000313" key="3">
    <source>
        <dbReference type="EMBL" id="KAG2110308.1"/>
    </source>
</evidence>
<evidence type="ECO:0000256" key="2">
    <source>
        <dbReference type="ARBA" id="ARBA00023239"/>
    </source>
</evidence>
<dbReference type="SFLD" id="SFLDS00005">
    <property type="entry name" value="Isoprenoid_Synthase_Type_I"/>
    <property type="match status" value="1"/>
</dbReference>
<keyword evidence="4" id="KW-1185">Reference proteome</keyword>
<organism evidence="3 4">
    <name type="scientific">Suillus discolor</name>
    <dbReference type="NCBI Taxonomy" id="1912936"/>
    <lineage>
        <taxon>Eukaryota</taxon>
        <taxon>Fungi</taxon>
        <taxon>Dikarya</taxon>
        <taxon>Basidiomycota</taxon>
        <taxon>Agaricomycotina</taxon>
        <taxon>Agaricomycetes</taxon>
        <taxon>Agaricomycetidae</taxon>
        <taxon>Boletales</taxon>
        <taxon>Suillineae</taxon>
        <taxon>Suillaceae</taxon>
        <taxon>Suillus</taxon>
    </lineage>
</organism>
<dbReference type="EMBL" id="JABBWM010000021">
    <property type="protein sequence ID" value="KAG2110308.1"/>
    <property type="molecule type" value="Genomic_DNA"/>
</dbReference>
<gene>
    <name evidence="3" type="ORF">F5147DRAFT_690072</name>
</gene>
<dbReference type="SUPFAM" id="SSF48576">
    <property type="entry name" value="Terpenoid synthases"/>
    <property type="match status" value="1"/>
</dbReference>
<dbReference type="Gene3D" id="1.10.600.10">
    <property type="entry name" value="Farnesyl Diphosphate Synthase"/>
    <property type="match status" value="1"/>
</dbReference>
<evidence type="ECO:0000256" key="1">
    <source>
        <dbReference type="ARBA" id="ARBA00007946"/>
    </source>
</evidence>
<comment type="similarity">
    <text evidence="1">Belongs to the trichodiene synthase family.</text>
</comment>
<keyword evidence="2" id="KW-0456">Lyase</keyword>
<dbReference type="RefSeq" id="XP_041293986.1">
    <property type="nucleotide sequence ID" value="XM_041437031.1"/>
</dbReference>
<sequence length="331" mass="37339">MQPIEAILLPIFSLQAFTITMNSLSTSTLDGEVLASIRQSIAEFLQRCGLQYKNTTLDEAWHSKCSQEAIKRGYPMDAILPYMAIGAAVMSNAYDHLPDNATKMWICLFTAVGACIDDMMIRPEYIVHVYHFNERFANCQPQGHPVMSAYDGLLREVACHYSAPVSNFIVTSALDFVSSILLDDETKDMTISPRTPSYPEYSRMLSGIPYAYAYCVFPCTLPLREYVQCMPDLAIVLNHANDILSFYKEEIQGDTANYLSLMAASRGLTKQDALQELIEKTVQAHQNILEFLRPCPEAYDAYVAFFDGFIKAHITVKRYKLEEVMSERSSS</sequence>
<dbReference type="SFLD" id="SFLDG01021">
    <property type="entry name" value="Trichodiene_Synthase_Like"/>
    <property type="match status" value="1"/>
</dbReference>
<name>A0A9P7F9K1_9AGAM</name>
<dbReference type="InterPro" id="IPR024652">
    <property type="entry name" value="Trichodiene_synth"/>
</dbReference>
<reference evidence="3" key="1">
    <citation type="journal article" date="2020" name="New Phytol.">
        <title>Comparative genomics reveals dynamic genome evolution in host specialist ectomycorrhizal fungi.</title>
        <authorList>
            <person name="Lofgren L.A."/>
            <person name="Nguyen N.H."/>
            <person name="Vilgalys R."/>
            <person name="Ruytinx J."/>
            <person name="Liao H.L."/>
            <person name="Branco S."/>
            <person name="Kuo A."/>
            <person name="LaButti K."/>
            <person name="Lipzen A."/>
            <person name="Andreopoulos W."/>
            <person name="Pangilinan J."/>
            <person name="Riley R."/>
            <person name="Hundley H."/>
            <person name="Na H."/>
            <person name="Barry K."/>
            <person name="Grigoriev I.V."/>
            <person name="Stajich J.E."/>
            <person name="Kennedy P.G."/>
        </authorList>
    </citation>
    <scope>NUCLEOTIDE SEQUENCE</scope>
    <source>
        <strain evidence="3">FC423</strain>
    </source>
</reference>
<accession>A0A9P7F9K1</accession>
<dbReference type="Pfam" id="PF06330">
    <property type="entry name" value="TRI5"/>
    <property type="match status" value="1"/>
</dbReference>
<dbReference type="GO" id="GO:0016838">
    <property type="term" value="F:carbon-oxygen lyase activity, acting on phosphates"/>
    <property type="evidence" value="ECO:0007669"/>
    <property type="project" value="InterPro"/>
</dbReference>